<dbReference type="Pfam" id="PF00370">
    <property type="entry name" value="FGGY_N"/>
    <property type="match status" value="1"/>
</dbReference>
<accession>A0ABV1AMM0</accession>
<dbReference type="NCBIfam" id="TIGR02627">
    <property type="entry name" value="rhamnulo_kin"/>
    <property type="match status" value="1"/>
</dbReference>
<dbReference type="Gene3D" id="3.30.420.40">
    <property type="match status" value="2"/>
</dbReference>
<feature type="domain" description="Carbohydrate kinase FGGY C-terminal" evidence="10">
    <location>
        <begin position="255"/>
        <end position="441"/>
    </location>
</feature>
<comment type="caution">
    <text evidence="11">The sequence shown here is derived from an EMBL/GenBank/DDBJ whole genome shotgun (WGS) entry which is preliminary data.</text>
</comment>
<organism evidence="11 12">
    <name type="scientific">Blautia intestinihominis</name>
    <dbReference type="NCBI Taxonomy" id="3133152"/>
    <lineage>
        <taxon>Bacteria</taxon>
        <taxon>Bacillati</taxon>
        <taxon>Bacillota</taxon>
        <taxon>Clostridia</taxon>
        <taxon>Lachnospirales</taxon>
        <taxon>Lachnospiraceae</taxon>
        <taxon>Blautia</taxon>
    </lineage>
</organism>
<evidence type="ECO:0000256" key="6">
    <source>
        <dbReference type="ARBA" id="ARBA00023157"/>
    </source>
</evidence>
<evidence type="ECO:0000259" key="10">
    <source>
        <dbReference type="Pfam" id="PF02782"/>
    </source>
</evidence>
<evidence type="ECO:0000313" key="11">
    <source>
        <dbReference type="EMBL" id="MEQ2358976.1"/>
    </source>
</evidence>
<keyword evidence="7" id="KW-0684">Rhamnose metabolism</keyword>
<evidence type="ECO:0000313" key="12">
    <source>
        <dbReference type="Proteomes" id="UP001446032"/>
    </source>
</evidence>
<dbReference type="PANTHER" id="PTHR10196:SF93">
    <property type="entry name" value="L-RHAMNULOKINASE"/>
    <property type="match status" value="1"/>
</dbReference>
<evidence type="ECO:0000256" key="4">
    <source>
        <dbReference type="ARBA" id="ARBA00022777"/>
    </source>
</evidence>
<dbReference type="EC" id="2.7.1.5" evidence="8"/>
<keyword evidence="3" id="KW-0547">Nucleotide-binding</keyword>
<gene>
    <name evidence="11" type="primary">rhaB</name>
    <name evidence="11" type="ORF">WMO75_11690</name>
</gene>
<keyword evidence="5" id="KW-0067">ATP-binding</keyword>
<evidence type="ECO:0000256" key="2">
    <source>
        <dbReference type="ARBA" id="ARBA00022679"/>
    </source>
</evidence>
<dbReference type="InterPro" id="IPR013449">
    <property type="entry name" value="Rhamnulokinase"/>
</dbReference>
<keyword evidence="4" id="KW-0418">Kinase</keyword>
<dbReference type="GO" id="GO:0008993">
    <property type="term" value="F:rhamnulokinase activity"/>
    <property type="evidence" value="ECO:0007669"/>
    <property type="project" value="UniProtKB-EC"/>
</dbReference>
<reference evidence="11 12" key="1">
    <citation type="submission" date="2024-03" db="EMBL/GenBank/DDBJ databases">
        <title>Human intestinal bacterial collection.</title>
        <authorList>
            <person name="Pauvert C."/>
            <person name="Hitch T.C.A."/>
            <person name="Clavel T."/>
        </authorList>
    </citation>
    <scope>NUCLEOTIDE SEQUENCE [LARGE SCALE GENOMIC DNA]</scope>
    <source>
        <strain evidence="11 12">CLA-AA-H95</strain>
    </source>
</reference>
<sequence length="467" mass="52417">MTKYYAAVDMGASSGRLILGHMENGRMELEEIHRFENGMVKKDGELCWEFDRIFKEIVAGLKKCKEIGKIPVSMGVDTWGVDFVLLDKDDKVLGNTVGYRDHRTEGMDEEVYKLIPVEELYARTGIQKAIYNTIYQLMAVKTKHPEYLEQAETLLHVPDYFHFLLTGQKTCEYTEATTGQMVNAQTKDWDYEIIDKLGYPRRIFQKLIMPGTSVGHLTEELQKEVGFDVEVVAPATHDTGSAVLAVPANDDDFIYISSGTWSLMGIERKTPDCSPKSCELNFTNEGGYAGRFRYIKNIMGLWMIQSVRHEVNDKYSFAEICAMAEEAKDFPSRVDANDECFLSPENMTEEVKDYCRRTGQQVPETMGEIATVIYTSLAECYAKAAKELEELTGRTYSRIHVVGGGSNAGYLNELTAKATGKEVHAGPGEATAIGNITAQMIKEGEFKSVEEARTTIHESFGIKIFKA</sequence>
<evidence type="ECO:0000256" key="1">
    <source>
        <dbReference type="ARBA" id="ARBA00009156"/>
    </source>
</evidence>
<proteinExistence type="inferred from homology"/>
<dbReference type="PANTHER" id="PTHR10196">
    <property type="entry name" value="SUGAR KINASE"/>
    <property type="match status" value="1"/>
</dbReference>
<keyword evidence="2 11" id="KW-0808">Transferase</keyword>
<dbReference type="Proteomes" id="UP001446032">
    <property type="component" value="Unassembled WGS sequence"/>
</dbReference>
<evidence type="ECO:0000256" key="7">
    <source>
        <dbReference type="ARBA" id="ARBA00023308"/>
    </source>
</evidence>
<evidence type="ECO:0000256" key="5">
    <source>
        <dbReference type="ARBA" id="ARBA00022840"/>
    </source>
</evidence>
<comment type="similarity">
    <text evidence="1">Belongs to the FGGY kinase family.</text>
</comment>
<dbReference type="InterPro" id="IPR043129">
    <property type="entry name" value="ATPase_NBD"/>
</dbReference>
<dbReference type="InterPro" id="IPR018485">
    <property type="entry name" value="FGGY_C"/>
</dbReference>
<dbReference type="Pfam" id="PF02782">
    <property type="entry name" value="FGGY_C"/>
    <property type="match status" value="1"/>
</dbReference>
<keyword evidence="6" id="KW-1015">Disulfide bond</keyword>
<keyword evidence="12" id="KW-1185">Reference proteome</keyword>
<evidence type="ECO:0000259" key="9">
    <source>
        <dbReference type="Pfam" id="PF00370"/>
    </source>
</evidence>
<dbReference type="RefSeq" id="WP_022214483.1">
    <property type="nucleotide sequence ID" value="NZ_JBBMEI010000035.1"/>
</dbReference>
<evidence type="ECO:0000256" key="8">
    <source>
        <dbReference type="NCBIfam" id="TIGR02627"/>
    </source>
</evidence>
<dbReference type="InterPro" id="IPR018484">
    <property type="entry name" value="FGGY_N"/>
</dbReference>
<protein>
    <recommendedName>
        <fullName evidence="8">Rhamnulokinase</fullName>
        <ecNumber evidence="8">2.7.1.5</ecNumber>
    </recommendedName>
</protein>
<feature type="domain" description="Carbohydrate kinase FGGY N-terminal" evidence="9">
    <location>
        <begin position="4"/>
        <end position="244"/>
    </location>
</feature>
<name>A0ABV1AMM0_9FIRM</name>
<dbReference type="SUPFAM" id="SSF53067">
    <property type="entry name" value="Actin-like ATPase domain"/>
    <property type="match status" value="2"/>
</dbReference>
<dbReference type="CDD" id="cd07771">
    <property type="entry name" value="ASKHA_NBD_FGGY_RhaB-like"/>
    <property type="match status" value="1"/>
</dbReference>
<dbReference type="EMBL" id="JBBMEI010000035">
    <property type="protein sequence ID" value="MEQ2358976.1"/>
    <property type="molecule type" value="Genomic_DNA"/>
</dbReference>
<evidence type="ECO:0000256" key="3">
    <source>
        <dbReference type="ARBA" id="ARBA00022741"/>
    </source>
</evidence>